<evidence type="ECO:0000313" key="2">
    <source>
        <dbReference type="EMBL" id="CUN95473.1"/>
    </source>
</evidence>
<proteinExistence type="predicted"/>
<accession>A0A174B4Z6</accession>
<keyword evidence="1" id="KW-0472">Membrane</keyword>
<protein>
    <recommendedName>
        <fullName evidence="4">Capsular polysaccharide biosynthesis protein</fullName>
    </recommendedName>
</protein>
<reference evidence="2 3" key="1">
    <citation type="submission" date="2015-09" db="EMBL/GenBank/DDBJ databases">
        <authorList>
            <consortium name="Pathogen Informatics"/>
        </authorList>
    </citation>
    <scope>NUCLEOTIDE SEQUENCE [LARGE SCALE GENOMIC DNA]</scope>
    <source>
        <strain evidence="2 3">2789STDY5608860</strain>
    </source>
</reference>
<organism evidence="2 3">
    <name type="scientific">Agathobacter rectalis</name>
    <dbReference type="NCBI Taxonomy" id="39491"/>
    <lineage>
        <taxon>Bacteria</taxon>
        <taxon>Bacillati</taxon>
        <taxon>Bacillota</taxon>
        <taxon>Clostridia</taxon>
        <taxon>Lachnospirales</taxon>
        <taxon>Lachnospiraceae</taxon>
        <taxon>Agathobacter</taxon>
    </lineage>
</organism>
<sequence length="442" mass="49840">MKKQYIKAVDVIAEVLRKWYILVICVILMAVAVPNFKYNNDKKLAESNKKLIEQMKEKDDAADDPDNDIDYPDEYYQVQNQIDEWKSYLEKSAFMKLDPYNMVAVRLTYEIDDYNVALPAYIAYINKKSMAQDIGNTLENYTTVDIQDLVSCEILGSTEDSKILSVNIYASNKDEGDTISSAVKKAISDYGEIKGLSMPNLMDEVCYGGMFTGVYDTQAANESRTSALVTKRDSYVPKKTDTTEASSQTSDATVDISKLVTEAHFNKAYIFIGAFLGVILAVVINIIIICVSDKIRNDSAINESFGLDYFGRINKDKISKWSKFVDRLCYRRYSQENILVSALRIAKICDNTDVKKIYLTGHISNADENIKVLVDELKKQEIEAVWIDSFSQDTDSLKCIIENGNVVFINELRKAYFGDVVQDITVANEQNISILGYVTVGA</sequence>
<dbReference type="RefSeq" id="WP_012743442.1">
    <property type="nucleotide sequence ID" value="NZ_CP092643.1"/>
</dbReference>
<evidence type="ECO:0008006" key="4">
    <source>
        <dbReference type="Google" id="ProtNLM"/>
    </source>
</evidence>
<feature type="transmembrane region" description="Helical" evidence="1">
    <location>
        <begin position="268"/>
        <end position="289"/>
    </location>
</feature>
<gene>
    <name evidence="2" type="ORF">ERS852417_01302</name>
</gene>
<dbReference type="Proteomes" id="UP000095384">
    <property type="component" value="Unassembled WGS sequence"/>
</dbReference>
<name>A0A174B4Z6_9FIRM</name>
<dbReference type="EMBL" id="CYYW01000007">
    <property type="protein sequence ID" value="CUN95473.1"/>
    <property type="molecule type" value="Genomic_DNA"/>
</dbReference>
<keyword evidence="1" id="KW-0812">Transmembrane</keyword>
<dbReference type="AlphaFoldDB" id="A0A174B4Z6"/>
<feature type="transmembrane region" description="Helical" evidence="1">
    <location>
        <begin position="19"/>
        <end position="36"/>
    </location>
</feature>
<dbReference type="GeneID" id="86989357"/>
<keyword evidence="1" id="KW-1133">Transmembrane helix</keyword>
<evidence type="ECO:0000313" key="3">
    <source>
        <dbReference type="Proteomes" id="UP000095384"/>
    </source>
</evidence>
<evidence type="ECO:0000256" key="1">
    <source>
        <dbReference type="SAM" id="Phobius"/>
    </source>
</evidence>